<evidence type="ECO:0000313" key="3">
    <source>
        <dbReference type="Proteomes" id="UP000091918"/>
    </source>
</evidence>
<feature type="compositionally biased region" description="Polar residues" evidence="1">
    <location>
        <begin position="116"/>
        <end position="147"/>
    </location>
</feature>
<accession>A0A1B7P722</accession>
<name>A0A1B7P722_9EURO</name>
<reference evidence="2 3" key="1">
    <citation type="submission" date="2015-07" db="EMBL/GenBank/DDBJ databases">
        <title>Emmonsia species relationships and genome sequence.</title>
        <authorList>
            <person name="Cuomo C.A."/>
            <person name="Schwartz I.S."/>
            <person name="Kenyon C."/>
            <person name="de Hoog G.S."/>
            <person name="Govender N.P."/>
            <person name="Botha A."/>
            <person name="Moreno L."/>
            <person name="de Vries M."/>
            <person name="Munoz J.F."/>
            <person name="Stielow J.B."/>
        </authorList>
    </citation>
    <scope>NUCLEOTIDE SEQUENCE [LARGE SCALE GENOMIC DNA]</scope>
    <source>
        <strain evidence="2 3">CBS 136260</strain>
    </source>
</reference>
<dbReference type="AlphaFoldDB" id="A0A1B7P722"/>
<feature type="compositionally biased region" description="Low complexity" evidence="1">
    <location>
        <begin position="41"/>
        <end position="61"/>
    </location>
</feature>
<evidence type="ECO:0000313" key="2">
    <source>
        <dbReference type="EMBL" id="OAX84789.1"/>
    </source>
</evidence>
<proteinExistence type="predicted"/>
<gene>
    <name evidence="2" type="ORF">ACJ72_00842</name>
</gene>
<organism evidence="2 3">
    <name type="scientific">Emergomyces africanus</name>
    <dbReference type="NCBI Taxonomy" id="1955775"/>
    <lineage>
        <taxon>Eukaryota</taxon>
        <taxon>Fungi</taxon>
        <taxon>Dikarya</taxon>
        <taxon>Ascomycota</taxon>
        <taxon>Pezizomycotina</taxon>
        <taxon>Eurotiomycetes</taxon>
        <taxon>Eurotiomycetidae</taxon>
        <taxon>Onygenales</taxon>
        <taxon>Ajellomycetaceae</taxon>
        <taxon>Emergomyces</taxon>
    </lineage>
</organism>
<dbReference type="Proteomes" id="UP000091918">
    <property type="component" value="Unassembled WGS sequence"/>
</dbReference>
<keyword evidence="3" id="KW-1185">Reference proteome</keyword>
<comment type="caution">
    <text evidence="2">The sequence shown here is derived from an EMBL/GenBank/DDBJ whole genome shotgun (WGS) entry which is preliminary data.</text>
</comment>
<feature type="compositionally biased region" description="Polar residues" evidence="1">
    <location>
        <begin position="67"/>
        <end position="79"/>
    </location>
</feature>
<dbReference type="OrthoDB" id="4206436at2759"/>
<evidence type="ECO:0000256" key="1">
    <source>
        <dbReference type="SAM" id="MobiDB-lite"/>
    </source>
</evidence>
<dbReference type="STRING" id="1658172.A0A1B7P722"/>
<protein>
    <submittedName>
        <fullName evidence="2">Uncharacterized protein</fullName>
    </submittedName>
</protein>
<feature type="region of interest" description="Disordered" evidence="1">
    <location>
        <begin position="1"/>
        <end position="147"/>
    </location>
</feature>
<dbReference type="EMBL" id="LGUA01000049">
    <property type="protein sequence ID" value="OAX84789.1"/>
    <property type="molecule type" value="Genomic_DNA"/>
</dbReference>
<sequence>MSTPKRHIAITSSSLRSFSKKRAHPSASANSNDLGDPPPSTQSETSSPRTTTPETANSTSTQDDQETNLGSNSMKTPQAGQEKYKLGTPGLSARILQQLKTPMPPPSRSSNSGSSWILQTPSNPRQLQEQGNKTRNLVGQVQQPAGL</sequence>